<dbReference type="Proteomes" id="UP000000759">
    <property type="component" value="Chromosome 16"/>
</dbReference>
<organism evidence="1 2">
    <name type="scientific">Phaeodactylum tricornutum (strain CCAP 1055/1)</name>
    <dbReference type="NCBI Taxonomy" id="556484"/>
    <lineage>
        <taxon>Eukaryota</taxon>
        <taxon>Sar</taxon>
        <taxon>Stramenopiles</taxon>
        <taxon>Ochrophyta</taxon>
        <taxon>Bacillariophyta</taxon>
        <taxon>Bacillariophyceae</taxon>
        <taxon>Bacillariophycidae</taxon>
        <taxon>Naviculales</taxon>
        <taxon>Phaeodactylaceae</taxon>
        <taxon>Phaeodactylum</taxon>
    </lineage>
</organism>
<dbReference type="Pfam" id="PF11267">
    <property type="entry name" value="DUF3067"/>
    <property type="match status" value="1"/>
</dbReference>
<reference evidence="1 2" key="1">
    <citation type="journal article" date="2008" name="Nature">
        <title>The Phaeodactylum genome reveals the evolutionary history of diatom genomes.</title>
        <authorList>
            <person name="Bowler C."/>
            <person name="Allen A.E."/>
            <person name="Badger J.H."/>
            <person name="Grimwood J."/>
            <person name="Jabbari K."/>
            <person name="Kuo A."/>
            <person name="Maheswari U."/>
            <person name="Martens C."/>
            <person name="Maumus F."/>
            <person name="Otillar R.P."/>
            <person name="Rayko E."/>
            <person name="Salamov A."/>
            <person name="Vandepoele K."/>
            <person name="Beszteri B."/>
            <person name="Gruber A."/>
            <person name="Heijde M."/>
            <person name="Katinka M."/>
            <person name="Mock T."/>
            <person name="Valentin K."/>
            <person name="Verret F."/>
            <person name="Berges J.A."/>
            <person name="Brownlee C."/>
            <person name="Cadoret J.P."/>
            <person name="Chiovitti A."/>
            <person name="Choi C.J."/>
            <person name="Coesel S."/>
            <person name="De Martino A."/>
            <person name="Detter J.C."/>
            <person name="Durkin C."/>
            <person name="Falciatore A."/>
            <person name="Fournet J."/>
            <person name="Haruta M."/>
            <person name="Huysman M.J."/>
            <person name="Jenkins B.D."/>
            <person name="Jiroutova K."/>
            <person name="Jorgensen R.E."/>
            <person name="Joubert Y."/>
            <person name="Kaplan A."/>
            <person name="Kroger N."/>
            <person name="Kroth P.G."/>
            <person name="La Roche J."/>
            <person name="Lindquist E."/>
            <person name="Lommer M."/>
            <person name="Martin-Jezequel V."/>
            <person name="Lopez P.J."/>
            <person name="Lucas S."/>
            <person name="Mangogna M."/>
            <person name="McGinnis K."/>
            <person name="Medlin L.K."/>
            <person name="Montsant A."/>
            <person name="Oudot-Le Secq M.P."/>
            <person name="Napoli C."/>
            <person name="Obornik M."/>
            <person name="Parker M.S."/>
            <person name="Petit J.L."/>
            <person name="Porcel B.M."/>
            <person name="Poulsen N."/>
            <person name="Robison M."/>
            <person name="Rychlewski L."/>
            <person name="Rynearson T.A."/>
            <person name="Schmutz J."/>
            <person name="Shapiro H."/>
            <person name="Siaut M."/>
            <person name="Stanley M."/>
            <person name="Sussman M.R."/>
            <person name="Taylor A.R."/>
            <person name="Vardi A."/>
            <person name="von Dassow P."/>
            <person name="Vyverman W."/>
            <person name="Willis A."/>
            <person name="Wyrwicz L.S."/>
            <person name="Rokhsar D.S."/>
            <person name="Weissenbach J."/>
            <person name="Armbrust E.V."/>
            <person name="Green B.R."/>
            <person name="Van de Peer Y."/>
            <person name="Grigoriev I.V."/>
        </authorList>
    </citation>
    <scope>NUCLEOTIDE SEQUENCE [LARGE SCALE GENOMIC DNA]</scope>
    <source>
        <strain evidence="1 2">CCAP 1055/1</strain>
    </source>
</reference>
<dbReference type="KEGG" id="pti:PHATRDRAFT_38518"/>
<dbReference type="Gene3D" id="3.30.428.40">
    <property type="entry name" value="Protein of unknown function DUF3067"/>
    <property type="match status" value="1"/>
</dbReference>
<dbReference type="EMBL" id="CM000618">
    <property type="protein sequence ID" value="EEC45794.1"/>
    <property type="molecule type" value="Genomic_DNA"/>
</dbReference>
<evidence type="ECO:0000313" key="2">
    <source>
        <dbReference type="Proteomes" id="UP000000759"/>
    </source>
</evidence>
<dbReference type="InParanoid" id="B7G636"/>
<dbReference type="PaxDb" id="2850-Phatr38518"/>
<dbReference type="OrthoDB" id="42787at2759"/>
<dbReference type="GeneID" id="7203287"/>
<name>B7G636_PHATC</name>
<gene>
    <name evidence="1" type="ORF">PHATRDRAFT_38518</name>
</gene>
<sequence>MLQNRLYRRHGAGNVAIFTGGFHSDDHESDKDIHQEQSFNKHFLRELWDEVIEFSTLGPGERKLLKQRRIQNASKREGGSNIDDKFSLRSFQAAKERDCKMNSEDVNMDLNGILAKEVTGLTTGMEPVQDVDGYALCDLLVARWGAPLDVDFVRQNNAVYCSVMPVSFGSRKCRHINKLDYLMHLQGIVEVLRAYRNLDPFIMFLLTTNKKPKAGTDAVLFRLQLSDEQRNHILSS</sequence>
<keyword evidence="2" id="KW-1185">Reference proteome</keyword>
<proteinExistence type="predicted"/>
<dbReference type="InterPro" id="IPR021420">
    <property type="entry name" value="DUF3067"/>
</dbReference>
<reference evidence="2" key="2">
    <citation type="submission" date="2008-08" db="EMBL/GenBank/DDBJ databases">
        <authorList>
            <consortium name="Diatom Consortium"/>
            <person name="Grigoriev I."/>
            <person name="Grimwood J."/>
            <person name="Kuo A."/>
            <person name="Otillar R.P."/>
            <person name="Salamov A."/>
            <person name="Detter J.C."/>
            <person name="Lindquist E."/>
            <person name="Shapiro H."/>
            <person name="Lucas S."/>
            <person name="Glavina del Rio T."/>
            <person name="Pitluck S."/>
            <person name="Rokhsar D."/>
            <person name="Bowler C."/>
        </authorList>
    </citation>
    <scope>GENOME REANNOTATION</scope>
    <source>
        <strain evidence="2">CCAP 1055/1</strain>
    </source>
</reference>
<evidence type="ECO:0000313" key="1">
    <source>
        <dbReference type="EMBL" id="EEC45794.1"/>
    </source>
</evidence>
<dbReference type="RefSeq" id="XP_002182507.1">
    <property type="nucleotide sequence ID" value="XM_002182471.1"/>
</dbReference>
<dbReference type="AlphaFoldDB" id="B7G636"/>
<protein>
    <submittedName>
        <fullName evidence="1">Uncharacterized protein</fullName>
    </submittedName>
</protein>
<accession>B7G636</accession>